<name>A0A841CMD1_9PSEU</name>
<organism evidence="2 3">
    <name type="scientific">Saccharothrix tamanrassetensis</name>
    <dbReference type="NCBI Taxonomy" id="1051531"/>
    <lineage>
        <taxon>Bacteria</taxon>
        <taxon>Bacillati</taxon>
        <taxon>Actinomycetota</taxon>
        <taxon>Actinomycetes</taxon>
        <taxon>Pseudonocardiales</taxon>
        <taxon>Pseudonocardiaceae</taxon>
        <taxon>Saccharothrix</taxon>
    </lineage>
</organism>
<feature type="compositionally biased region" description="Polar residues" evidence="1">
    <location>
        <begin position="144"/>
        <end position="154"/>
    </location>
</feature>
<protein>
    <submittedName>
        <fullName evidence="2">Uncharacterized protein</fullName>
    </submittedName>
</protein>
<keyword evidence="3" id="KW-1185">Reference proteome</keyword>
<evidence type="ECO:0000256" key="1">
    <source>
        <dbReference type="SAM" id="MobiDB-lite"/>
    </source>
</evidence>
<dbReference type="RefSeq" id="WP_184692123.1">
    <property type="nucleotide sequence ID" value="NZ_JACHJN010000005.1"/>
</dbReference>
<accession>A0A841CMD1</accession>
<evidence type="ECO:0000313" key="3">
    <source>
        <dbReference type="Proteomes" id="UP000547510"/>
    </source>
</evidence>
<gene>
    <name evidence="2" type="ORF">FHS29_003840</name>
</gene>
<dbReference type="EMBL" id="JACHJN010000005">
    <property type="protein sequence ID" value="MBB5957247.1"/>
    <property type="molecule type" value="Genomic_DNA"/>
</dbReference>
<reference evidence="2 3" key="1">
    <citation type="submission" date="2020-08" db="EMBL/GenBank/DDBJ databases">
        <title>Genomic Encyclopedia of Type Strains, Phase III (KMG-III): the genomes of soil and plant-associated and newly described type strains.</title>
        <authorList>
            <person name="Whitman W."/>
        </authorList>
    </citation>
    <scope>NUCLEOTIDE SEQUENCE [LARGE SCALE GENOMIC DNA]</scope>
    <source>
        <strain evidence="2 3">CECT 8640</strain>
    </source>
</reference>
<feature type="region of interest" description="Disordered" evidence="1">
    <location>
        <begin position="135"/>
        <end position="154"/>
    </location>
</feature>
<comment type="caution">
    <text evidence="2">The sequence shown here is derived from an EMBL/GenBank/DDBJ whole genome shotgun (WGS) entry which is preliminary data.</text>
</comment>
<dbReference type="Proteomes" id="UP000547510">
    <property type="component" value="Unassembled WGS sequence"/>
</dbReference>
<evidence type="ECO:0000313" key="2">
    <source>
        <dbReference type="EMBL" id="MBB5957247.1"/>
    </source>
</evidence>
<proteinExistence type="predicted"/>
<dbReference type="AlphaFoldDB" id="A0A841CMD1"/>
<dbReference type="Gene3D" id="2.60.120.380">
    <property type="match status" value="1"/>
</dbReference>
<sequence>MNGPTRAAGRLPPFAETDDAIGLAGDTGVVDARRAVRTSGTIGDGPHGSAGDGTDDVDFYRLGGGASGVTFTARTSTPTGDLDTFLALFDADGAVWAVDSNVGGTTDSAIMLTIPPGRDLYLMVGSAPFGVPRDPKPLPAAPCTPSSWTSTAPG</sequence>